<sequence length="450" mass="49472">MPSQKPLSPVTLISSSAGTPALIAEDFLQVGRKGKTVIDNVAVADGNARNKVNARTRRNSEAAELGANPFHVLAGAFEIEMEDTVSDSEEKTTEVISADQLDVQQHVQHVQHSGNELNTGTEIALENSKRPTEPEGTQDGKTQAERSGSLVQEAQRQKEALMSMLGGQKTGQEQSRRMDEQENEEDGSEEMEKQKLNELSPVTQTDLGQQVNPLEELDLEETTGQNLEQGIDTIAPEAATGQEILNVKENAREVSSAQLAEEDDQTDKWQGWKKCFKESLTFRARKAAVGDSQKKTGTWRRVDTGRNFKEGAEHESGEETGSESGDEGNTVPRSPIKIDRMEVPPDISAEEVFSKGQIRPAEFTDSTPDRGNAAKKRVTHDPKSFHKHLLFSQEISASWMTKEVTAEEPQEQEGQLPDHIVEGELLHLASPIELLPESLEDAIGETCMEA</sequence>
<protein>
    <submittedName>
        <fullName evidence="2">Uncharacterized protein</fullName>
    </submittedName>
</protein>
<evidence type="ECO:0000313" key="3">
    <source>
        <dbReference type="Proteomes" id="UP001633002"/>
    </source>
</evidence>
<gene>
    <name evidence="2" type="ORF">R1sor_025777</name>
</gene>
<evidence type="ECO:0000313" key="2">
    <source>
        <dbReference type="EMBL" id="KAL3675829.1"/>
    </source>
</evidence>
<dbReference type="EMBL" id="JBJQOH010000008">
    <property type="protein sequence ID" value="KAL3675829.1"/>
    <property type="molecule type" value="Genomic_DNA"/>
</dbReference>
<accession>A0ABD3GF66</accession>
<name>A0ABD3GF66_9MARC</name>
<feature type="region of interest" description="Disordered" evidence="1">
    <location>
        <begin position="286"/>
        <end position="385"/>
    </location>
</feature>
<feature type="compositionally biased region" description="Polar residues" evidence="1">
    <location>
        <begin position="139"/>
        <end position="154"/>
    </location>
</feature>
<feature type="region of interest" description="Disordered" evidence="1">
    <location>
        <begin position="105"/>
        <end position="208"/>
    </location>
</feature>
<keyword evidence="3" id="KW-1185">Reference proteome</keyword>
<reference evidence="2 3" key="1">
    <citation type="submission" date="2024-09" db="EMBL/GenBank/DDBJ databases">
        <title>Chromosome-scale assembly of Riccia sorocarpa.</title>
        <authorList>
            <person name="Paukszto L."/>
        </authorList>
    </citation>
    <scope>NUCLEOTIDE SEQUENCE [LARGE SCALE GENOMIC DNA]</scope>
    <source>
        <strain evidence="2">LP-2024</strain>
        <tissue evidence="2">Aerial parts of the thallus</tissue>
    </source>
</reference>
<proteinExistence type="predicted"/>
<organism evidence="2 3">
    <name type="scientific">Riccia sorocarpa</name>
    <dbReference type="NCBI Taxonomy" id="122646"/>
    <lineage>
        <taxon>Eukaryota</taxon>
        <taxon>Viridiplantae</taxon>
        <taxon>Streptophyta</taxon>
        <taxon>Embryophyta</taxon>
        <taxon>Marchantiophyta</taxon>
        <taxon>Marchantiopsida</taxon>
        <taxon>Marchantiidae</taxon>
        <taxon>Marchantiales</taxon>
        <taxon>Ricciaceae</taxon>
        <taxon>Riccia</taxon>
    </lineage>
</organism>
<comment type="caution">
    <text evidence="2">The sequence shown here is derived from an EMBL/GenBank/DDBJ whole genome shotgun (WGS) entry which is preliminary data.</text>
</comment>
<evidence type="ECO:0000256" key="1">
    <source>
        <dbReference type="SAM" id="MobiDB-lite"/>
    </source>
</evidence>
<dbReference type="Proteomes" id="UP001633002">
    <property type="component" value="Unassembled WGS sequence"/>
</dbReference>
<feature type="compositionally biased region" description="Basic and acidic residues" evidence="1">
    <location>
        <begin position="300"/>
        <end position="317"/>
    </location>
</feature>
<dbReference type="AlphaFoldDB" id="A0ABD3GF66"/>